<accession>A0A9D4C1N0</accession>
<protein>
    <submittedName>
        <fullName evidence="2">Uncharacterized protein</fullName>
    </submittedName>
</protein>
<evidence type="ECO:0000313" key="3">
    <source>
        <dbReference type="Proteomes" id="UP000828390"/>
    </source>
</evidence>
<evidence type="ECO:0000256" key="1">
    <source>
        <dbReference type="SAM" id="Phobius"/>
    </source>
</evidence>
<proteinExistence type="predicted"/>
<reference evidence="2" key="2">
    <citation type="submission" date="2020-11" db="EMBL/GenBank/DDBJ databases">
        <authorList>
            <person name="McCartney M.A."/>
            <person name="Auch B."/>
            <person name="Kono T."/>
            <person name="Mallez S."/>
            <person name="Becker A."/>
            <person name="Gohl D.M."/>
            <person name="Silverstein K.A.T."/>
            <person name="Koren S."/>
            <person name="Bechman K.B."/>
            <person name="Herman A."/>
            <person name="Abrahante J.E."/>
            <person name="Garbe J."/>
        </authorList>
    </citation>
    <scope>NUCLEOTIDE SEQUENCE</scope>
    <source>
        <strain evidence="2">Duluth1</strain>
        <tissue evidence="2">Whole animal</tissue>
    </source>
</reference>
<comment type="caution">
    <text evidence="2">The sequence shown here is derived from an EMBL/GenBank/DDBJ whole genome shotgun (WGS) entry which is preliminary data.</text>
</comment>
<name>A0A9D4C1N0_DREPO</name>
<keyword evidence="1" id="KW-1133">Transmembrane helix</keyword>
<feature type="transmembrane region" description="Helical" evidence="1">
    <location>
        <begin position="108"/>
        <end position="132"/>
    </location>
</feature>
<reference evidence="2" key="1">
    <citation type="journal article" date="2019" name="bioRxiv">
        <title>The Genome of the Zebra Mussel, Dreissena polymorpha: A Resource for Invasive Species Research.</title>
        <authorList>
            <person name="McCartney M.A."/>
            <person name="Auch B."/>
            <person name="Kono T."/>
            <person name="Mallez S."/>
            <person name="Zhang Y."/>
            <person name="Obille A."/>
            <person name="Becker A."/>
            <person name="Abrahante J.E."/>
            <person name="Garbe J."/>
            <person name="Badalamenti J.P."/>
            <person name="Herman A."/>
            <person name="Mangelson H."/>
            <person name="Liachko I."/>
            <person name="Sullivan S."/>
            <person name="Sone E.D."/>
            <person name="Koren S."/>
            <person name="Silverstein K.A.T."/>
            <person name="Beckman K.B."/>
            <person name="Gohl D.M."/>
        </authorList>
    </citation>
    <scope>NUCLEOTIDE SEQUENCE</scope>
    <source>
        <strain evidence="2">Duluth1</strain>
        <tissue evidence="2">Whole animal</tissue>
    </source>
</reference>
<keyword evidence="3" id="KW-1185">Reference proteome</keyword>
<dbReference type="AlphaFoldDB" id="A0A9D4C1N0"/>
<organism evidence="2 3">
    <name type="scientific">Dreissena polymorpha</name>
    <name type="common">Zebra mussel</name>
    <name type="synonym">Mytilus polymorpha</name>
    <dbReference type="NCBI Taxonomy" id="45954"/>
    <lineage>
        <taxon>Eukaryota</taxon>
        <taxon>Metazoa</taxon>
        <taxon>Spiralia</taxon>
        <taxon>Lophotrochozoa</taxon>
        <taxon>Mollusca</taxon>
        <taxon>Bivalvia</taxon>
        <taxon>Autobranchia</taxon>
        <taxon>Heteroconchia</taxon>
        <taxon>Euheterodonta</taxon>
        <taxon>Imparidentia</taxon>
        <taxon>Neoheterodontei</taxon>
        <taxon>Myida</taxon>
        <taxon>Dreissenoidea</taxon>
        <taxon>Dreissenidae</taxon>
        <taxon>Dreissena</taxon>
    </lineage>
</organism>
<dbReference type="EMBL" id="JAIWYP010000013">
    <property type="protein sequence ID" value="KAH3715524.1"/>
    <property type="molecule type" value="Genomic_DNA"/>
</dbReference>
<feature type="transmembrane region" description="Helical" evidence="1">
    <location>
        <begin position="73"/>
        <end position="93"/>
    </location>
</feature>
<keyword evidence="1" id="KW-0472">Membrane</keyword>
<keyword evidence="1" id="KW-0812">Transmembrane</keyword>
<sequence>MLTPRIMKLHRKIDHDWQMTPIDFQVTRYVDHDWQMTPINFQVTRSKVKVTQWLPLQLTAHMGGMHDQVRLEIVYTCKSVPLMAVPTVTLFTLEVRGYGKLYDNVDSYIGYVGILVSIVTFITFTDGCIYWIHRFLHHKLVYRHLHKDHHK</sequence>
<dbReference type="Proteomes" id="UP000828390">
    <property type="component" value="Unassembled WGS sequence"/>
</dbReference>
<evidence type="ECO:0000313" key="2">
    <source>
        <dbReference type="EMBL" id="KAH3715524.1"/>
    </source>
</evidence>
<gene>
    <name evidence="2" type="ORF">DPMN_058235</name>
</gene>